<evidence type="ECO:0000313" key="1">
    <source>
        <dbReference type="EMBL" id="AXQ61325.1"/>
    </source>
</evidence>
<dbReference type="EMBL" id="MH669007">
    <property type="protein sequence ID" value="AXQ61325.1"/>
    <property type="molecule type" value="Genomic_DNA"/>
</dbReference>
<dbReference type="GeneID" id="65115651"/>
<gene>
    <name evidence="1" type="primary">5</name>
    <name evidence="1" type="ORF">SEA_MARIETTA_5</name>
</gene>
<evidence type="ECO:0000313" key="2">
    <source>
        <dbReference type="Proteomes" id="UP000263654"/>
    </source>
</evidence>
<sequence length="39" mass="4325">MRPSAIASWVLTQLINAAMRAVNPLPNMYPDPEEDPADE</sequence>
<dbReference type="KEGG" id="vg:65115651"/>
<proteinExistence type="predicted"/>
<protein>
    <submittedName>
        <fullName evidence="1">Uncharacterized protein</fullName>
    </submittedName>
</protein>
<organism evidence="1 2">
    <name type="scientific">Gordonia phage Marietta</name>
    <dbReference type="NCBI Taxonomy" id="2301558"/>
    <lineage>
        <taxon>Viruses</taxon>
        <taxon>Duplodnaviria</taxon>
        <taxon>Heunggongvirae</taxon>
        <taxon>Uroviricota</taxon>
        <taxon>Caudoviricetes</taxon>
        <taxon>Zierdtviridae</taxon>
        <taxon>Emilbogenvirinae</taxon>
        <taxon>Sukkupivirus</taxon>
        <taxon>Sukkupivirus marietta</taxon>
    </lineage>
</organism>
<accession>A0A385DS41</accession>
<reference evidence="1 2" key="1">
    <citation type="submission" date="2018-07" db="EMBL/GenBank/DDBJ databases">
        <authorList>
            <person name="Burke E.M."/>
            <person name="Good S."/>
            <person name="Jeffords E.T."/>
            <person name="Pearson M."/>
            <person name="Sohlstrom A."/>
            <person name="Westholm D.E."/>
            <person name="Butela K.A."/>
            <person name="Garlena R.A."/>
            <person name="Russell D.A."/>
            <person name="Pope W.H."/>
            <person name="Jacobs-Sera D."/>
            <person name="Hatfull G.F."/>
        </authorList>
    </citation>
    <scope>NUCLEOTIDE SEQUENCE [LARGE SCALE GENOMIC DNA]</scope>
</reference>
<name>A0A385DS41_9CAUD</name>
<dbReference type="Proteomes" id="UP000263654">
    <property type="component" value="Segment"/>
</dbReference>
<dbReference type="RefSeq" id="YP_010097982.1">
    <property type="nucleotide sequence ID" value="NC_055763.1"/>
</dbReference>
<keyword evidence="2" id="KW-1185">Reference proteome</keyword>